<evidence type="ECO:0000313" key="1">
    <source>
        <dbReference type="EMBL" id="MDJ1495298.1"/>
    </source>
</evidence>
<dbReference type="Proteomes" id="UP001228581">
    <property type="component" value="Unassembled WGS sequence"/>
</dbReference>
<accession>A0ABT7CNJ6</accession>
<proteinExistence type="predicted"/>
<organism evidence="1 2">
    <name type="scientific">Xanthocytophaga flava</name>
    <dbReference type="NCBI Taxonomy" id="3048013"/>
    <lineage>
        <taxon>Bacteria</taxon>
        <taxon>Pseudomonadati</taxon>
        <taxon>Bacteroidota</taxon>
        <taxon>Cytophagia</taxon>
        <taxon>Cytophagales</taxon>
        <taxon>Rhodocytophagaceae</taxon>
        <taxon>Xanthocytophaga</taxon>
    </lineage>
</organism>
<protein>
    <submittedName>
        <fullName evidence="1">Uncharacterized protein</fullName>
    </submittedName>
</protein>
<sequence>MKKAIAILLLGLLLYNTMGYYVYYTYRQSMARTQLRLFLDSNSLALSQAEVDAKVHNQQWIRFSIPIDLYHQLDHSLEPVEGEFSYQGRIYEKVMRSIQNDTLYLYCVNNRTQEQIQNDLSNHIKTHIADSAGPQTEKTQKHLKFSLTQEYLPLWETSFCFYACSLSSPYPAMTKIDFSSHYLDIASPPPRVV</sequence>
<name>A0ABT7CNJ6_9BACT</name>
<gene>
    <name evidence="1" type="ORF">QNI19_20325</name>
</gene>
<keyword evidence="2" id="KW-1185">Reference proteome</keyword>
<evidence type="ECO:0000313" key="2">
    <source>
        <dbReference type="Proteomes" id="UP001228581"/>
    </source>
</evidence>
<comment type="caution">
    <text evidence="1">The sequence shown here is derived from an EMBL/GenBank/DDBJ whole genome shotgun (WGS) entry which is preliminary data.</text>
</comment>
<reference evidence="1 2" key="1">
    <citation type="submission" date="2023-05" db="EMBL/GenBank/DDBJ databases">
        <authorList>
            <person name="Zhang X."/>
        </authorList>
    </citation>
    <scope>NUCLEOTIDE SEQUENCE [LARGE SCALE GENOMIC DNA]</scope>
    <source>
        <strain evidence="1 2">DM2B3-1</strain>
    </source>
</reference>
<dbReference type="EMBL" id="JASJOT010000014">
    <property type="protein sequence ID" value="MDJ1495298.1"/>
    <property type="molecule type" value="Genomic_DNA"/>
</dbReference>
<dbReference type="RefSeq" id="WP_313999204.1">
    <property type="nucleotide sequence ID" value="NZ_JASJOR010000002.1"/>
</dbReference>